<dbReference type="Proteomes" id="UP001302745">
    <property type="component" value="Unassembled WGS sequence"/>
</dbReference>
<organism evidence="3 4">
    <name type="scientific">Chaetomidium leptoderma</name>
    <dbReference type="NCBI Taxonomy" id="669021"/>
    <lineage>
        <taxon>Eukaryota</taxon>
        <taxon>Fungi</taxon>
        <taxon>Dikarya</taxon>
        <taxon>Ascomycota</taxon>
        <taxon>Pezizomycotina</taxon>
        <taxon>Sordariomycetes</taxon>
        <taxon>Sordariomycetidae</taxon>
        <taxon>Sordariales</taxon>
        <taxon>Chaetomiaceae</taxon>
        <taxon>Chaetomidium</taxon>
    </lineage>
</organism>
<sequence>MSKSLPSNRRRHAPLTPSPLNPNNTTSTTTTHLNSTKTRRHQPSKTSNTPNPSSSSNPSLAQKYALLVHASPTERLLRQKAALAWRSETLRQQPQPQPSSTAVSSNSDNNRRYHHHPATTTAAFLAGQKRRADGEKQQQQQHPALHRHHLRLGGGWEDVDLVVSVPESELWDSRSAGEEEEEEEGGGIGLTATIIPATKTTTTTIIAGGGKPPADASGLRFEGFIRFDDGYGDGIDVSRPLMRAGMDRVRGGRRRCHGRGAVGGGITVRRVVVVVVVFLGLGLVHGLVRAFGTGGGGVGGGRRPLAAES</sequence>
<name>A0AAN6VVN8_9PEZI</name>
<evidence type="ECO:0000313" key="3">
    <source>
        <dbReference type="EMBL" id="KAK4158290.1"/>
    </source>
</evidence>
<gene>
    <name evidence="3" type="ORF">C8A00DRAFT_28797</name>
</gene>
<feature type="compositionally biased region" description="Low complexity" evidence="1">
    <location>
        <begin position="44"/>
        <end position="59"/>
    </location>
</feature>
<protein>
    <submittedName>
        <fullName evidence="3">Uncharacterized protein</fullName>
    </submittedName>
</protein>
<evidence type="ECO:0000256" key="2">
    <source>
        <dbReference type="SAM" id="Phobius"/>
    </source>
</evidence>
<keyword evidence="4" id="KW-1185">Reference proteome</keyword>
<keyword evidence="2" id="KW-0472">Membrane</keyword>
<reference evidence="3" key="1">
    <citation type="journal article" date="2023" name="Mol. Phylogenet. Evol.">
        <title>Genome-scale phylogeny and comparative genomics of the fungal order Sordariales.</title>
        <authorList>
            <person name="Hensen N."/>
            <person name="Bonometti L."/>
            <person name="Westerberg I."/>
            <person name="Brannstrom I.O."/>
            <person name="Guillou S."/>
            <person name="Cros-Aarteil S."/>
            <person name="Calhoun S."/>
            <person name="Haridas S."/>
            <person name="Kuo A."/>
            <person name="Mondo S."/>
            <person name="Pangilinan J."/>
            <person name="Riley R."/>
            <person name="LaButti K."/>
            <person name="Andreopoulos B."/>
            <person name="Lipzen A."/>
            <person name="Chen C."/>
            <person name="Yan M."/>
            <person name="Daum C."/>
            <person name="Ng V."/>
            <person name="Clum A."/>
            <person name="Steindorff A."/>
            <person name="Ohm R.A."/>
            <person name="Martin F."/>
            <person name="Silar P."/>
            <person name="Natvig D.O."/>
            <person name="Lalanne C."/>
            <person name="Gautier V."/>
            <person name="Ament-Velasquez S.L."/>
            <person name="Kruys A."/>
            <person name="Hutchinson M.I."/>
            <person name="Powell A.J."/>
            <person name="Barry K."/>
            <person name="Miller A.N."/>
            <person name="Grigoriev I.V."/>
            <person name="Debuchy R."/>
            <person name="Gladieux P."/>
            <person name="Hiltunen Thoren M."/>
            <person name="Johannesson H."/>
        </authorList>
    </citation>
    <scope>NUCLEOTIDE SEQUENCE</scope>
    <source>
        <strain evidence="3">CBS 538.74</strain>
    </source>
</reference>
<accession>A0AAN6VVN8</accession>
<feature type="compositionally biased region" description="Low complexity" evidence="1">
    <location>
        <begin position="21"/>
        <end position="36"/>
    </location>
</feature>
<keyword evidence="2" id="KW-1133">Transmembrane helix</keyword>
<feature type="region of interest" description="Disordered" evidence="1">
    <location>
        <begin position="89"/>
        <end position="114"/>
    </location>
</feature>
<evidence type="ECO:0000313" key="4">
    <source>
        <dbReference type="Proteomes" id="UP001302745"/>
    </source>
</evidence>
<evidence type="ECO:0000256" key="1">
    <source>
        <dbReference type="SAM" id="MobiDB-lite"/>
    </source>
</evidence>
<dbReference type="EMBL" id="MU856840">
    <property type="protein sequence ID" value="KAK4158290.1"/>
    <property type="molecule type" value="Genomic_DNA"/>
</dbReference>
<proteinExistence type="predicted"/>
<feature type="compositionally biased region" description="Polar residues" evidence="1">
    <location>
        <begin position="90"/>
        <end position="108"/>
    </location>
</feature>
<feature type="region of interest" description="Disordered" evidence="1">
    <location>
        <begin position="1"/>
        <end position="59"/>
    </location>
</feature>
<reference evidence="3" key="2">
    <citation type="submission" date="2023-05" db="EMBL/GenBank/DDBJ databases">
        <authorList>
            <consortium name="Lawrence Berkeley National Laboratory"/>
            <person name="Steindorff A."/>
            <person name="Hensen N."/>
            <person name="Bonometti L."/>
            <person name="Westerberg I."/>
            <person name="Brannstrom I.O."/>
            <person name="Guillou S."/>
            <person name="Cros-Aarteil S."/>
            <person name="Calhoun S."/>
            <person name="Haridas S."/>
            <person name="Kuo A."/>
            <person name="Mondo S."/>
            <person name="Pangilinan J."/>
            <person name="Riley R."/>
            <person name="Labutti K."/>
            <person name="Andreopoulos B."/>
            <person name="Lipzen A."/>
            <person name="Chen C."/>
            <person name="Yanf M."/>
            <person name="Daum C."/>
            <person name="Ng V."/>
            <person name="Clum A."/>
            <person name="Ohm R."/>
            <person name="Martin F."/>
            <person name="Silar P."/>
            <person name="Natvig D."/>
            <person name="Lalanne C."/>
            <person name="Gautier V."/>
            <person name="Ament-Velasquez S.L."/>
            <person name="Kruys A."/>
            <person name="Hutchinson M.I."/>
            <person name="Powell A.J."/>
            <person name="Barry K."/>
            <person name="Miller A.N."/>
            <person name="Grigoriev I.V."/>
            <person name="Debuchy R."/>
            <person name="Gladieux P."/>
            <person name="Thoren M.H."/>
            <person name="Johannesson H."/>
        </authorList>
    </citation>
    <scope>NUCLEOTIDE SEQUENCE</scope>
    <source>
        <strain evidence="3">CBS 538.74</strain>
    </source>
</reference>
<comment type="caution">
    <text evidence="3">The sequence shown here is derived from an EMBL/GenBank/DDBJ whole genome shotgun (WGS) entry which is preliminary data.</text>
</comment>
<dbReference type="AlphaFoldDB" id="A0AAN6VVN8"/>
<keyword evidence="2" id="KW-0812">Transmembrane</keyword>
<feature type="transmembrane region" description="Helical" evidence="2">
    <location>
        <begin position="271"/>
        <end position="292"/>
    </location>
</feature>